<dbReference type="GO" id="GO:0015648">
    <property type="term" value="F:lipid-linked peptidoglycan transporter activity"/>
    <property type="evidence" value="ECO:0007669"/>
    <property type="project" value="TreeGrafter"/>
</dbReference>
<evidence type="ECO:0000256" key="1">
    <source>
        <dbReference type="ARBA" id="ARBA00004141"/>
    </source>
</evidence>
<dbReference type="Proteomes" id="UP000283855">
    <property type="component" value="Unassembled WGS sequence"/>
</dbReference>
<dbReference type="GO" id="GO:0051301">
    <property type="term" value="P:cell division"/>
    <property type="evidence" value="ECO:0007669"/>
    <property type="project" value="InterPro"/>
</dbReference>
<dbReference type="GO" id="GO:0008360">
    <property type="term" value="P:regulation of cell shape"/>
    <property type="evidence" value="ECO:0007669"/>
    <property type="project" value="UniProtKB-KW"/>
</dbReference>
<feature type="region of interest" description="Disordered" evidence="16">
    <location>
        <begin position="415"/>
        <end position="443"/>
    </location>
</feature>
<dbReference type="GO" id="GO:0005886">
    <property type="term" value="C:plasma membrane"/>
    <property type="evidence" value="ECO:0007669"/>
    <property type="project" value="TreeGrafter"/>
</dbReference>
<evidence type="ECO:0000256" key="13">
    <source>
        <dbReference type="ARBA" id="ARBA00041418"/>
    </source>
</evidence>
<evidence type="ECO:0000256" key="15">
    <source>
        <dbReference type="ARBA" id="ARBA00049902"/>
    </source>
</evidence>
<keyword evidence="6" id="KW-0573">Peptidoglycan synthesis</keyword>
<evidence type="ECO:0000256" key="12">
    <source>
        <dbReference type="ARBA" id="ARBA00041185"/>
    </source>
</evidence>
<comment type="subcellular location">
    <subcellularLocation>
        <location evidence="1">Membrane</location>
        <topology evidence="1">Multi-pass membrane protein</topology>
    </subcellularLocation>
</comment>
<feature type="transmembrane region" description="Helical" evidence="17">
    <location>
        <begin position="187"/>
        <end position="206"/>
    </location>
</feature>
<feature type="transmembrane region" description="Helical" evidence="17">
    <location>
        <begin position="281"/>
        <end position="308"/>
    </location>
</feature>
<comment type="catalytic activity">
    <reaction evidence="15">
        <text>[GlcNAc-(1-&gt;4)-Mur2Ac(oyl-L-Ala-gamma-D-Glu-L-Lys-D-Ala-D-Ala)](n)-di-trans,octa-cis-undecaprenyl diphosphate + beta-D-GlcNAc-(1-&gt;4)-Mur2Ac(oyl-L-Ala-gamma-D-Glu-L-Lys-D-Ala-D-Ala)-di-trans,octa-cis-undecaprenyl diphosphate = [GlcNAc-(1-&gt;4)-Mur2Ac(oyl-L-Ala-gamma-D-Glu-L-Lys-D-Ala-D-Ala)](n+1)-di-trans,octa-cis-undecaprenyl diphosphate + di-trans,octa-cis-undecaprenyl diphosphate + H(+)</text>
        <dbReference type="Rhea" id="RHEA:23708"/>
        <dbReference type="Rhea" id="RHEA-COMP:9602"/>
        <dbReference type="Rhea" id="RHEA-COMP:9603"/>
        <dbReference type="ChEBI" id="CHEBI:15378"/>
        <dbReference type="ChEBI" id="CHEBI:58405"/>
        <dbReference type="ChEBI" id="CHEBI:60033"/>
        <dbReference type="ChEBI" id="CHEBI:78435"/>
        <dbReference type="EC" id="2.4.99.28"/>
    </reaction>
</comment>
<dbReference type="Pfam" id="PF01098">
    <property type="entry name" value="FTSW_RODA_SPOVE"/>
    <property type="match status" value="1"/>
</dbReference>
<feature type="transmembrane region" description="Helical" evidence="17">
    <location>
        <begin position="107"/>
        <end position="129"/>
    </location>
</feature>
<dbReference type="RefSeq" id="WP_008141831.1">
    <property type="nucleotide sequence ID" value="NZ_CABJGD010000020.1"/>
</dbReference>
<dbReference type="AlphaFoldDB" id="A0A413SYL3"/>
<feature type="transmembrane region" description="Helical" evidence="17">
    <location>
        <begin position="320"/>
        <end position="344"/>
    </location>
</feature>
<evidence type="ECO:0000256" key="11">
    <source>
        <dbReference type="ARBA" id="ARBA00038053"/>
    </source>
</evidence>
<dbReference type="GO" id="GO:0009252">
    <property type="term" value="P:peptidoglycan biosynthetic process"/>
    <property type="evidence" value="ECO:0007669"/>
    <property type="project" value="UniProtKB-KW"/>
</dbReference>
<feature type="transmembrane region" description="Helical" evidence="17">
    <location>
        <begin position="163"/>
        <end position="180"/>
    </location>
</feature>
<keyword evidence="8 17" id="KW-0472">Membrane</keyword>
<evidence type="ECO:0000256" key="2">
    <source>
        <dbReference type="ARBA" id="ARBA00022676"/>
    </source>
</evidence>
<evidence type="ECO:0000256" key="3">
    <source>
        <dbReference type="ARBA" id="ARBA00022679"/>
    </source>
</evidence>
<feature type="transmembrane region" description="Helical" evidence="17">
    <location>
        <begin position="141"/>
        <end position="157"/>
    </location>
</feature>
<evidence type="ECO:0000256" key="8">
    <source>
        <dbReference type="ARBA" id="ARBA00023136"/>
    </source>
</evidence>
<gene>
    <name evidence="18" type="ORF">DW921_09750</name>
</gene>
<dbReference type="EC" id="2.4.99.28" evidence="14"/>
<keyword evidence="4 17" id="KW-0812">Transmembrane</keyword>
<keyword evidence="2" id="KW-0328">Glycosyltransferase</keyword>
<feature type="transmembrane region" description="Helical" evidence="17">
    <location>
        <begin position="45"/>
        <end position="64"/>
    </location>
</feature>
<feature type="transmembrane region" description="Helical" evidence="17">
    <location>
        <begin position="356"/>
        <end position="378"/>
    </location>
</feature>
<evidence type="ECO:0000313" key="18">
    <source>
        <dbReference type="EMBL" id="RHA74809.1"/>
    </source>
</evidence>
<evidence type="ECO:0000313" key="19">
    <source>
        <dbReference type="Proteomes" id="UP000283855"/>
    </source>
</evidence>
<evidence type="ECO:0000256" key="16">
    <source>
        <dbReference type="SAM" id="MobiDB-lite"/>
    </source>
</evidence>
<dbReference type="GO" id="GO:0032153">
    <property type="term" value="C:cell division site"/>
    <property type="evidence" value="ECO:0007669"/>
    <property type="project" value="TreeGrafter"/>
</dbReference>
<protein>
    <recommendedName>
        <fullName evidence="12">Probable peptidoglycan glycosyltransferase FtsW</fullName>
        <ecNumber evidence="14">2.4.99.28</ecNumber>
    </recommendedName>
    <alternativeName>
        <fullName evidence="13">Cell division protein FtsW</fullName>
    </alternativeName>
    <alternativeName>
        <fullName evidence="10">Cell wall polymerase</fullName>
    </alternativeName>
    <alternativeName>
        <fullName evidence="9">Peptidoglycan polymerase</fullName>
    </alternativeName>
</protein>
<reference evidence="18 19" key="1">
    <citation type="submission" date="2018-08" db="EMBL/GenBank/DDBJ databases">
        <title>A genome reference for cultivated species of the human gut microbiota.</title>
        <authorList>
            <person name="Zou Y."/>
            <person name="Xue W."/>
            <person name="Luo G."/>
        </authorList>
    </citation>
    <scope>NUCLEOTIDE SEQUENCE [LARGE SCALE GENOMIC DNA]</scope>
    <source>
        <strain evidence="18 19">AM42-38</strain>
    </source>
</reference>
<evidence type="ECO:0000256" key="10">
    <source>
        <dbReference type="ARBA" id="ARBA00033270"/>
    </source>
</evidence>
<evidence type="ECO:0000256" key="5">
    <source>
        <dbReference type="ARBA" id="ARBA00022960"/>
    </source>
</evidence>
<proteinExistence type="inferred from homology"/>
<dbReference type="EMBL" id="QSFT01000020">
    <property type="protein sequence ID" value="RHA74809.1"/>
    <property type="molecule type" value="Genomic_DNA"/>
</dbReference>
<evidence type="ECO:0000256" key="9">
    <source>
        <dbReference type="ARBA" id="ARBA00032370"/>
    </source>
</evidence>
<keyword evidence="5" id="KW-0133">Cell shape</keyword>
<dbReference type="GeneID" id="78405952"/>
<keyword evidence="3" id="KW-0808">Transferase</keyword>
<evidence type="ECO:0000256" key="6">
    <source>
        <dbReference type="ARBA" id="ARBA00022984"/>
    </source>
</evidence>
<evidence type="ECO:0000256" key="4">
    <source>
        <dbReference type="ARBA" id="ARBA00022692"/>
    </source>
</evidence>
<feature type="compositionally biased region" description="Basic and acidic residues" evidence="16">
    <location>
        <begin position="417"/>
        <end position="443"/>
    </location>
</feature>
<feature type="transmembrane region" description="Helical" evidence="17">
    <location>
        <begin position="76"/>
        <end position="95"/>
    </location>
</feature>
<organism evidence="18 19">
    <name type="scientific">Phocaeicola coprophilus</name>
    <dbReference type="NCBI Taxonomy" id="387090"/>
    <lineage>
        <taxon>Bacteria</taxon>
        <taxon>Pseudomonadati</taxon>
        <taxon>Bacteroidota</taxon>
        <taxon>Bacteroidia</taxon>
        <taxon>Bacteroidales</taxon>
        <taxon>Bacteroidaceae</taxon>
        <taxon>Phocaeicola</taxon>
    </lineage>
</organism>
<dbReference type="PANTHER" id="PTHR30474">
    <property type="entry name" value="CELL CYCLE PROTEIN"/>
    <property type="match status" value="1"/>
</dbReference>
<dbReference type="GO" id="GO:0008955">
    <property type="term" value="F:peptidoglycan glycosyltransferase activity"/>
    <property type="evidence" value="ECO:0007669"/>
    <property type="project" value="UniProtKB-EC"/>
</dbReference>
<evidence type="ECO:0000256" key="14">
    <source>
        <dbReference type="ARBA" id="ARBA00044770"/>
    </source>
</evidence>
<sequence length="443" mass="48968">MDLLKNLFKGDKVIWIIFLFLCLISIVEVFSASSTLTYKSGDHWGPIRSHMILLFIGAIGVWIIHNIPCRWFKTFIVALPLSWLLLLGVLLLGALTNGARRWIDLGFFQFQPSEVAKMATIISVAFILSKTQEENGINKKAFKLILGITGATCLLIVTENLSTAVLLAGSVYLMMFIARVPFKQMAMLTGCGLAAILLAFSTIKYVPASAWDTIKLHRMVTWQSRLNNHFDPAEIPAAKFDIDGDAQVAHANIAIATSHILGKGPGNSVQRDFLSQAFSDFIYAIIIEELGLVGGAFTALLYIVLLMRIGKIARNCDKPYYAYLVMGFGIIIALQAMFNMMVAVGLMPVTGQPLPLISKGGSSTLVTCVYIGMILSISRHVYELKKQKEEEEAQKQEEVQQAALSLLQSATSLAKQNLKESDSEVSEEKISEREIKNDNRLEI</sequence>
<feature type="transmembrane region" description="Helical" evidence="17">
    <location>
        <begin position="12"/>
        <end position="33"/>
    </location>
</feature>
<accession>A0A413SYL3</accession>
<keyword evidence="7 17" id="KW-1133">Transmembrane helix</keyword>
<evidence type="ECO:0000256" key="17">
    <source>
        <dbReference type="SAM" id="Phobius"/>
    </source>
</evidence>
<dbReference type="PANTHER" id="PTHR30474:SF2">
    <property type="entry name" value="PEPTIDOGLYCAN GLYCOSYLTRANSFERASE FTSW-RELATED"/>
    <property type="match status" value="1"/>
</dbReference>
<comment type="caution">
    <text evidence="18">The sequence shown here is derived from an EMBL/GenBank/DDBJ whole genome shotgun (WGS) entry which is preliminary data.</text>
</comment>
<comment type="similarity">
    <text evidence="11">Belongs to the SEDS family. FtsW subfamily.</text>
</comment>
<name>A0A413SYL3_9BACT</name>
<evidence type="ECO:0000256" key="7">
    <source>
        <dbReference type="ARBA" id="ARBA00022989"/>
    </source>
</evidence>
<dbReference type="InterPro" id="IPR001182">
    <property type="entry name" value="FtsW/RodA"/>
</dbReference>